<dbReference type="AlphaFoldDB" id="A0A1A9X0H6"/>
<dbReference type="PANTHER" id="PTHR47961">
    <property type="entry name" value="DNA POLYMERASE THETA, PUTATIVE (AFU_ORTHOLOGUE AFUA_1G05260)-RELATED"/>
    <property type="match status" value="1"/>
</dbReference>
<sequence>MATLHTLSVFFMRCHHKTKSFLRLTSVDDRTAGLVVTEELHLYSDAVLRSDPDHLAALVIECCPKNNCLIFRSSHKNCKNVAVLLSRILSKSKFLDYRKRNKDDLIPVLVCTISYGVAYHQSGLTIEERKFIETEYCFGTLCLICCTLTLAAGVNLSAKRVTITAPYVGAEFMTLCKYKQMIGRAGCADLDEAGENILICSSRDNVRVREMLFSSMDKASSSLNYQDQSVHRFLIHNYTLSVLYEAYSALFTLTVREALTLLIGGTLLADEVTGFLSAGWTALMQLEANKFFNCTSLPLTSFFGSLHYNHALIYSWCPHLACLLPFAFCIFSLFSGSTLALSGCTLDLARAGVPIYLVCFYLRLAFSAFFSGSTLALSGCTLDLARGIVYEAPSSFSLYRLCYPWSDFLYYQNLHSLELLVGGTLLADEVTGFLSAGWTALLQLEANKFFTCTSLPLTSFFGSLHYNHALIYSWCSHLSCLLPLASCIFSLFSGSILALSGCTLDLARGIVCEAPSSLSLYVLCYPWSHFLYYQNLHSLELLVGGALLADEVTGFLLAGWTASLQLGKR</sequence>
<dbReference type="STRING" id="37001.A0A1A9X0H6"/>
<proteinExistence type="predicted"/>
<dbReference type="InterPro" id="IPR027417">
    <property type="entry name" value="P-loop_NTPase"/>
</dbReference>
<dbReference type="PANTHER" id="PTHR47961:SF12">
    <property type="entry name" value="HELICASE POLQ-LIKE"/>
    <property type="match status" value="1"/>
</dbReference>
<keyword evidence="5" id="KW-0472">Membrane</keyword>
<dbReference type="Gene3D" id="3.40.50.300">
    <property type="entry name" value="P-loop containing nucleotide triphosphate hydrolases"/>
    <property type="match status" value="1"/>
</dbReference>
<keyword evidence="3" id="KW-0347">Helicase</keyword>
<dbReference type="EnsemblMetazoa" id="GBRI039679-RA">
    <property type="protein sequence ID" value="GBRI039679-PA"/>
    <property type="gene ID" value="GBRI039679"/>
</dbReference>
<reference evidence="7" key="2">
    <citation type="submission" date="2020-05" db="UniProtKB">
        <authorList>
            <consortium name="EnsemblMetazoa"/>
        </authorList>
    </citation>
    <scope>IDENTIFICATION</scope>
    <source>
        <strain evidence="7">IAEA</strain>
    </source>
</reference>
<evidence type="ECO:0000256" key="5">
    <source>
        <dbReference type="SAM" id="Phobius"/>
    </source>
</evidence>
<reference evidence="8" key="1">
    <citation type="submission" date="2014-03" db="EMBL/GenBank/DDBJ databases">
        <authorList>
            <person name="Aksoy S."/>
            <person name="Warren W."/>
            <person name="Wilson R.K."/>
        </authorList>
    </citation>
    <scope>NUCLEOTIDE SEQUENCE [LARGE SCALE GENOMIC DNA]</scope>
    <source>
        <strain evidence="8">IAEA</strain>
    </source>
</reference>
<evidence type="ECO:0000256" key="1">
    <source>
        <dbReference type="ARBA" id="ARBA00022741"/>
    </source>
</evidence>
<dbReference type="InterPro" id="IPR050474">
    <property type="entry name" value="Hel308_SKI2-like"/>
</dbReference>
<accession>A0A1A9X0H6</accession>
<keyword evidence="5" id="KW-0812">Transmembrane</keyword>
<dbReference type="InterPro" id="IPR001650">
    <property type="entry name" value="Helicase_C-like"/>
</dbReference>
<dbReference type="GO" id="GO:0004386">
    <property type="term" value="F:helicase activity"/>
    <property type="evidence" value="ECO:0007669"/>
    <property type="project" value="UniProtKB-KW"/>
</dbReference>
<feature type="transmembrane region" description="Helical" evidence="5">
    <location>
        <begin position="353"/>
        <end position="377"/>
    </location>
</feature>
<feature type="domain" description="Helicase C-terminal" evidence="6">
    <location>
        <begin position="54"/>
        <end position="231"/>
    </location>
</feature>
<dbReference type="GO" id="GO:0005524">
    <property type="term" value="F:ATP binding"/>
    <property type="evidence" value="ECO:0007669"/>
    <property type="project" value="UniProtKB-KW"/>
</dbReference>
<dbReference type="SUPFAM" id="SSF52540">
    <property type="entry name" value="P-loop containing nucleoside triphosphate hydrolases"/>
    <property type="match status" value="1"/>
</dbReference>
<keyword evidence="1" id="KW-0547">Nucleotide-binding</keyword>
<keyword evidence="4" id="KW-0067">ATP-binding</keyword>
<dbReference type="GO" id="GO:0016787">
    <property type="term" value="F:hydrolase activity"/>
    <property type="evidence" value="ECO:0007669"/>
    <property type="project" value="UniProtKB-KW"/>
</dbReference>
<keyword evidence="5" id="KW-1133">Transmembrane helix</keyword>
<evidence type="ECO:0000256" key="2">
    <source>
        <dbReference type="ARBA" id="ARBA00022801"/>
    </source>
</evidence>
<keyword evidence="2" id="KW-0378">Hydrolase</keyword>
<protein>
    <recommendedName>
        <fullName evidence="6">Helicase C-terminal domain-containing protein</fullName>
    </recommendedName>
</protein>
<evidence type="ECO:0000256" key="4">
    <source>
        <dbReference type="ARBA" id="ARBA00022840"/>
    </source>
</evidence>
<feature type="transmembrane region" description="Helical" evidence="5">
    <location>
        <begin position="323"/>
        <end position="341"/>
    </location>
</feature>
<dbReference type="VEuPathDB" id="VectorBase:GBRI039679"/>
<evidence type="ECO:0000313" key="8">
    <source>
        <dbReference type="Proteomes" id="UP000091820"/>
    </source>
</evidence>
<evidence type="ECO:0000313" key="7">
    <source>
        <dbReference type="EnsemblMetazoa" id="GBRI039679-PA"/>
    </source>
</evidence>
<dbReference type="Proteomes" id="UP000091820">
    <property type="component" value="Unassembled WGS sequence"/>
</dbReference>
<name>A0A1A9X0H6_9MUSC</name>
<dbReference type="PROSITE" id="PS51194">
    <property type="entry name" value="HELICASE_CTER"/>
    <property type="match status" value="1"/>
</dbReference>
<evidence type="ECO:0000259" key="6">
    <source>
        <dbReference type="PROSITE" id="PS51194"/>
    </source>
</evidence>
<evidence type="ECO:0000256" key="3">
    <source>
        <dbReference type="ARBA" id="ARBA00022806"/>
    </source>
</evidence>
<keyword evidence="8" id="KW-1185">Reference proteome</keyword>
<organism evidence="7 8">
    <name type="scientific">Glossina brevipalpis</name>
    <dbReference type="NCBI Taxonomy" id="37001"/>
    <lineage>
        <taxon>Eukaryota</taxon>
        <taxon>Metazoa</taxon>
        <taxon>Ecdysozoa</taxon>
        <taxon>Arthropoda</taxon>
        <taxon>Hexapoda</taxon>
        <taxon>Insecta</taxon>
        <taxon>Pterygota</taxon>
        <taxon>Neoptera</taxon>
        <taxon>Endopterygota</taxon>
        <taxon>Diptera</taxon>
        <taxon>Brachycera</taxon>
        <taxon>Muscomorpha</taxon>
        <taxon>Hippoboscoidea</taxon>
        <taxon>Glossinidae</taxon>
        <taxon>Glossina</taxon>
    </lineage>
</organism>
<dbReference type="SMART" id="SM00490">
    <property type="entry name" value="HELICc"/>
    <property type="match status" value="1"/>
</dbReference>